<protein>
    <submittedName>
        <fullName evidence="2">Uncharacterized protein</fullName>
    </submittedName>
</protein>
<dbReference type="Proteomes" id="UP000004810">
    <property type="component" value="Unassembled WGS sequence"/>
</dbReference>
<feature type="region of interest" description="Disordered" evidence="1">
    <location>
        <begin position="1"/>
        <end position="29"/>
    </location>
</feature>
<evidence type="ECO:0000313" key="2">
    <source>
        <dbReference type="EMBL" id="EJW80197.1"/>
    </source>
</evidence>
<organism evidence="2 3">
    <name type="scientific">Wuchereria bancrofti</name>
    <dbReference type="NCBI Taxonomy" id="6293"/>
    <lineage>
        <taxon>Eukaryota</taxon>
        <taxon>Metazoa</taxon>
        <taxon>Ecdysozoa</taxon>
        <taxon>Nematoda</taxon>
        <taxon>Chromadorea</taxon>
        <taxon>Rhabditida</taxon>
        <taxon>Spirurina</taxon>
        <taxon>Spiruromorpha</taxon>
        <taxon>Filarioidea</taxon>
        <taxon>Onchocercidae</taxon>
        <taxon>Wuchereria</taxon>
    </lineage>
</organism>
<dbReference type="EMBL" id="ADBV01004730">
    <property type="protein sequence ID" value="EJW80197.1"/>
    <property type="molecule type" value="Genomic_DNA"/>
</dbReference>
<reference evidence="3" key="1">
    <citation type="submission" date="2012-08" db="EMBL/GenBank/DDBJ databases">
        <title>The Genome Sequence of Wuchereria bancrofti.</title>
        <authorList>
            <person name="Nutman T.B."/>
            <person name="Fink D.L."/>
            <person name="Russ C."/>
            <person name="Young S."/>
            <person name="Zeng Q."/>
            <person name="Koehrsen M."/>
            <person name="Alvarado L."/>
            <person name="Berlin A."/>
            <person name="Chapman S.B."/>
            <person name="Chen Z."/>
            <person name="Freedman E."/>
            <person name="Gellesch M."/>
            <person name="Goldberg J."/>
            <person name="Griggs A."/>
            <person name="Gujja S."/>
            <person name="Heilman E.R."/>
            <person name="Heiman D."/>
            <person name="Hepburn T."/>
            <person name="Howarth C."/>
            <person name="Jen D."/>
            <person name="Larson L."/>
            <person name="Lewis B."/>
            <person name="Mehta T."/>
            <person name="Park D."/>
            <person name="Pearson M."/>
            <person name="Roberts A."/>
            <person name="Saif S."/>
            <person name="Shea T."/>
            <person name="Shenoy N."/>
            <person name="Sisk P."/>
            <person name="Stolte C."/>
            <person name="Sykes S."/>
            <person name="Walk T."/>
            <person name="White J."/>
            <person name="Yandava C."/>
            <person name="Haas B."/>
            <person name="Henn M.R."/>
            <person name="Nusbaum C."/>
            <person name="Birren B."/>
        </authorList>
    </citation>
    <scope>NUCLEOTIDE SEQUENCE [LARGE SCALE GENOMIC DNA]</scope>
    <source>
        <strain evidence="3">NA</strain>
    </source>
</reference>
<proteinExistence type="predicted"/>
<dbReference type="AlphaFoldDB" id="J9ESX7"/>
<accession>J9ESX7</accession>
<gene>
    <name evidence="2" type="ORF">WUBG_08894</name>
</gene>
<name>J9ESX7_WUCBA</name>
<feature type="non-terminal residue" evidence="2">
    <location>
        <position position="100"/>
    </location>
</feature>
<evidence type="ECO:0000313" key="3">
    <source>
        <dbReference type="Proteomes" id="UP000004810"/>
    </source>
</evidence>
<sequence length="100" mass="11400">MLSRRRRTVVWVNDSSSEENGKSTGTSNFHNGAISELEMTCRRVGEVHVGIMVRDACRLNMKLLSFILRASKENFLHQKEMETTSSTAVVMGRAQFEYDE</sequence>
<evidence type="ECO:0000256" key="1">
    <source>
        <dbReference type="SAM" id="MobiDB-lite"/>
    </source>
</evidence>
<comment type="caution">
    <text evidence="2">The sequence shown here is derived from an EMBL/GenBank/DDBJ whole genome shotgun (WGS) entry which is preliminary data.</text>
</comment>